<gene>
    <name evidence="1" type="ORF">LOK49_LG03G03082</name>
</gene>
<accession>A0ACC0I9A3</accession>
<dbReference type="EMBL" id="CM045763">
    <property type="protein sequence ID" value="KAI8020891.1"/>
    <property type="molecule type" value="Genomic_DNA"/>
</dbReference>
<name>A0ACC0I9A3_9ERIC</name>
<keyword evidence="2" id="KW-1185">Reference proteome</keyword>
<evidence type="ECO:0000313" key="1">
    <source>
        <dbReference type="EMBL" id="KAI8020891.1"/>
    </source>
</evidence>
<evidence type="ECO:0000313" key="2">
    <source>
        <dbReference type="Proteomes" id="UP001060215"/>
    </source>
</evidence>
<sequence>MYMRYSLYYLSCTGGSKLCVKLSDGWNCWRLLIGRYKKSAGYTWLMNMVLGGLGSSVQQLFVCPCHVYGCILAGIFYIWKCCHRINGCWKRRWSEESFIYVCISVFMLCYYSSTFLNLPLRGVQGFSYGLTMLLRWMFMVHMSFYGAHEHSIGCFFYVRSCLSLSGLCWFVMIWFPGLCWFVMIWFPGLFLGGYA</sequence>
<protein>
    <submittedName>
        <fullName evidence="1">Uncharacterized protein</fullName>
    </submittedName>
</protein>
<dbReference type="Proteomes" id="UP001060215">
    <property type="component" value="Chromosome 6"/>
</dbReference>
<proteinExistence type="predicted"/>
<comment type="caution">
    <text evidence="1">The sequence shown here is derived from an EMBL/GenBank/DDBJ whole genome shotgun (WGS) entry which is preliminary data.</text>
</comment>
<organism evidence="1 2">
    <name type="scientific">Camellia lanceoleosa</name>
    <dbReference type="NCBI Taxonomy" id="1840588"/>
    <lineage>
        <taxon>Eukaryota</taxon>
        <taxon>Viridiplantae</taxon>
        <taxon>Streptophyta</taxon>
        <taxon>Embryophyta</taxon>
        <taxon>Tracheophyta</taxon>
        <taxon>Spermatophyta</taxon>
        <taxon>Magnoliopsida</taxon>
        <taxon>eudicotyledons</taxon>
        <taxon>Gunneridae</taxon>
        <taxon>Pentapetalae</taxon>
        <taxon>asterids</taxon>
        <taxon>Ericales</taxon>
        <taxon>Theaceae</taxon>
        <taxon>Camellia</taxon>
    </lineage>
</organism>
<reference evidence="1 2" key="1">
    <citation type="journal article" date="2022" name="Plant J.">
        <title>Chromosome-level genome of Camellia lanceoleosa provides a valuable resource for understanding genome evolution and self-incompatibility.</title>
        <authorList>
            <person name="Gong W."/>
            <person name="Xiao S."/>
            <person name="Wang L."/>
            <person name="Liao Z."/>
            <person name="Chang Y."/>
            <person name="Mo W."/>
            <person name="Hu G."/>
            <person name="Li W."/>
            <person name="Zhao G."/>
            <person name="Zhu H."/>
            <person name="Hu X."/>
            <person name="Ji K."/>
            <person name="Xiang X."/>
            <person name="Song Q."/>
            <person name="Yuan D."/>
            <person name="Jin S."/>
            <person name="Zhang L."/>
        </authorList>
    </citation>
    <scope>NUCLEOTIDE SEQUENCE [LARGE SCALE GENOMIC DNA]</scope>
    <source>
        <strain evidence="1">SQ_2022a</strain>
    </source>
</reference>